<evidence type="ECO:0000313" key="3">
    <source>
        <dbReference type="Proteomes" id="UP000236333"/>
    </source>
</evidence>
<sequence length="307" mass="30244">MDGISRLLRAIAPVHEVLMLPEGAEGDGGAAAAQQLPDVLARLLARQAAALLPPVPEADPAGATPAPRPPPPPLLLPVLAAEAGPLPLVPISSFVGGLAAVRDAGLPDAASCVAASPPGSPIPFSEGLDAGDHPERLLRRVEDLAAAAAAADRSGGPLPPPAGGSNAAEEACTAGGAGGKGGLEAQALAEWRAAAGRLPAGLVDRMAELDGLVARGGGDIPEDLLGALHLAATKLSWSSRARFAAVITDAPCHGSDCNDDPGDSRKLAGSRSGEPSVESVMRELVGAGSTVDLMLCKASAGVGTPAG</sequence>
<accession>A0A2J7ZM81</accession>
<proteinExistence type="predicted"/>
<feature type="region of interest" description="Disordered" evidence="1">
    <location>
        <begin position="149"/>
        <end position="171"/>
    </location>
</feature>
<dbReference type="Proteomes" id="UP000236333">
    <property type="component" value="Unassembled WGS sequence"/>
</dbReference>
<dbReference type="OrthoDB" id="2377576at2759"/>
<gene>
    <name evidence="2" type="ORF">TSOC_012745</name>
</gene>
<evidence type="ECO:0000313" key="2">
    <source>
        <dbReference type="EMBL" id="PNH01376.1"/>
    </source>
</evidence>
<dbReference type="InterPro" id="IPR036465">
    <property type="entry name" value="vWFA_dom_sf"/>
</dbReference>
<organism evidence="2 3">
    <name type="scientific">Tetrabaena socialis</name>
    <dbReference type="NCBI Taxonomy" id="47790"/>
    <lineage>
        <taxon>Eukaryota</taxon>
        <taxon>Viridiplantae</taxon>
        <taxon>Chlorophyta</taxon>
        <taxon>core chlorophytes</taxon>
        <taxon>Chlorophyceae</taxon>
        <taxon>CS clade</taxon>
        <taxon>Chlamydomonadales</taxon>
        <taxon>Tetrabaenaceae</taxon>
        <taxon>Tetrabaena</taxon>
    </lineage>
</organism>
<comment type="caution">
    <text evidence="2">The sequence shown here is derived from an EMBL/GenBank/DDBJ whole genome shotgun (WGS) entry which is preliminary data.</text>
</comment>
<dbReference type="EMBL" id="PGGS01000921">
    <property type="protein sequence ID" value="PNH01376.1"/>
    <property type="molecule type" value="Genomic_DNA"/>
</dbReference>
<evidence type="ECO:0000256" key="1">
    <source>
        <dbReference type="SAM" id="MobiDB-lite"/>
    </source>
</evidence>
<name>A0A2J7ZM81_9CHLO</name>
<keyword evidence="3" id="KW-1185">Reference proteome</keyword>
<dbReference type="Gene3D" id="3.40.50.410">
    <property type="entry name" value="von Willebrand factor, type A domain"/>
    <property type="match status" value="1"/>
</dbReference>
<reference evidence="2 3" key="1">
    <citation type="journal article" date="2017" name="Mol. Biol. Evol.">
        <title>The 4-celled Tetrabaena socialis nuclear genome reveals the essential components for genetic control of cell number at the origin of multicellularity in the volvocine lineage.</title>
        <authorList>
            <person name="Featherston J."/>
            <person name="Arakaki Y."/>
            <person name="Hanschen E.R."/>
            <person name="Ferris P.J."/>
            <person name="Michod R.E."/>
            <person name="Olson B.J.S.C."/>
            <person name="Nozaki H."/>
            <person name="Durand P.M."/>
        </authorList>
    </citation>
    <scope>NUCLEOTIDE SEQUENCE [LARGE SCALE GENOMIC DNA]</scope>
    <source>
        <strain evidence="2 3">NIES-571</strain>
    </source>
</reference>
<feature type="region of interest" description="Disordered" evidence="1">
    <location>
        <begin position="255"/>
        <end position="275"/>
    </location>
</feature>
<protein>
    <submittedName>
        <fullName evidence="2">Uncharacterized protein</fullName>
    </submittedName>
</protein>
<dbReference type="AlphaFoldDB" id="A0A2J7ZM81"/>